<organism evidence="4 5">
    <name type="scientific">Kitasatospora phosalacinea</name>
    <dbReference type="NCBI Taxonomy" id="2065"/>
    <lineage>
        <taxon>Bacteria</taxon>
        <taxon>Bacillati</taxon>
        <taxon>Actinomycetota</taxon>
        <taxon>Actinomycetes</taxon>
        <taxon>Kitasatosporales</taxon>
        <taxon>Streptomycetaceae</taxon>
        <taxon>Kitasatospora</taxon>
    </lineage>
</organism>
<evidence type="ECO:0000259" key="3">
    <source>
        <dbReference type="PROSITE" id="PS50801"/>
    </source>
</evidence>
<dbReference type="EMBL" id="BSSA01000019">
    <property type="protein sequence ID" value="GLW72741.1"/>
    <property type="molecule type" value="Genomic_DNA"/>
</dbReference>
<dbReference type="CDD" id="cd07043">
    <property type="entry name" value="STAS_anti-anti-sigma_factors"/>
    <property type="match status" value="1"/>
</dbReference>
<evidence type="ECO:0000313" key="5">
    <source>
        <dbReference type="Proteomes" id="UP001165041"/>
    </source>
</evidence>
<dbReference type="InterPro" id="IPR003658">
    <property type="entry name" value="Anti-sigma_ant"/>
</dbReference>
<reference evidence="4" key="1">
    <citation type="submission" date="2023-02" db="EMBL/GenBank/DDBJ databases">
        <title>Kitasatospora phosalacinea NBRC 14627.</title>
        <authorList>
            <person name="Ichikawa N."/>
            <person name="Sato H."/>
            <person name="Tonouchi N."/>
        </authorList>
    </citation>
    <scope>NUCLEOTIDE SEQUENCE</scope>
    <source>
        <strain evidence="4">NBRC 14627</strain>
    </source>
</reference>
<dbReference type="InterPro" id="IPR036513">
    <property type="entry name" value="STAS_dom_sf"/>
</dbReference>
<evidence type="ECO:0000256" key="2">
    <source>
        <dbReference type="RuleBase" id="RU003749"/>
    </source>
</evidence>
<dbReference type="PANTHER" id="PTHR33495">
    <property type="entry name" value="ANTI-SIGMA FACTOR ANTAGONIST TM_1081-RELATED-RELATED"/>
    <property type="match status" value="1"/>
</dbReference>
<dbReference type="AlphaFoldDB" id="A0A9W6QD09"/>
<dbReference type="InterPro" id="IPR002645">
    <property type="entry name" value="STAS_dom"/>
</dbReference>
<proteinExistence type="inferred from homology"/>
<gene>
    <name evidence="4" type="ORF">Kpho02_50400</name>
</gene>
<dbReference type="GO" id="GO:0043856">
    <property type="term" value="F:anti-sigma factor antagonist activity"/>
    <property type="evidence" value="ECO:0007669"/>
    <property type="project" value="InterPro"/>
</dbReference>
<evidence type="ECO:0000256" key="1">
    <source>
        <dbReference type="ARBA" id="ARBA00009013"/>
    </source>
</evidence>
<sequence>MAEQPAPPTQLTAAVSVHATVAHLRLSGELDLDTVPEVEAAVRTALLGHPRIMIVEASALSFCDCAGLGALLRARRRITDDGGTFHLENPSPRLLRLAALTGTATALGLVVPVSRPRPEPQVDPAAISAGH</sequence>
<dbReference type="Gene3D" id="3.30.750.24">
    <property type="entry name" value="STAS domain"/>
    <property type="match status" value="1"/>
</dbReference>
<dbReference type="SUPFAM" id="SSF52091">
    <property type="entry name" value="SpoIIaa-like"/>
    <property type="match status" value="1"/>
</dbReference>
<protein>
    <recommendedName>
        <fullName evidence="2">Anti-sigma factor antagonist</fullName>
    </recommendedName>
</protein>
<dbReference type="Proteomes" id="UP001165041">
    <property type="component" value="Unassembled WGS sequence"/>
</dbReference>
<dbReference type="NCBIfam" id="TIGR00377">
    <property type="entry name" value="ant_ant_sig"/>
    <property type="match status" value="1"/>
</dbReference>
<comment type="similarity">
    <text evidence="1 2">Belongs to the anti-sigma-factor antagonist family.</text>
</comment>
<dbReference type="RefSeq" id="WP_285738423.1">
    <property type="nucleotide sequence ID" value="NZ_BSSA01000019.1"/>
</dbReference>
<dbReference type="Pfam" id="PF13466">
    <property type="entry name" value="STAS_2"/>
    <property type="match status" value="1"/>
</dbReference>
<dbReference type="PANTHER" id="PTHR33495:SF2">
    <property type="entry name" value="ANTI-SIGMA FACTOR ANTAGONIST TM_1081-RELATED"/>
    <property type="match status" value="1"/>
</dbReference>
<feature type="domain" description="STAS" evidence="3">
    <location>
        <begin position="11"/>
        <end position="129"/>
    </location>
</feature>
<evidence type="ECO:0000313" key="4">
    <source>
        <dbReference type="EMBL" id="GLW72741.1"/>
    </source>
</evidence>
<dbReference type="InterPro" id="IPR058548">
    <property type="entry name" value="MlaB-like_STAS"/>
</dbReference>
<accession>A0A9W6QD09</accession>
<dbReference type="PROSITE" id="PS50801">
    <property type="entry name" value="STAS"/>
    <property type="match status" value="1"/>
</dbReference>
<name>A0A9W6QD09_9ACTN</name>
<comment type="caution">
    <text evidence="4">The sequence shown here is derived from an EMBL/GenBank/DDBJ whole genome shotgun (WGS) entry which is preliminary data.</text>
</comment>